<sequence>MRRCQVRSESDRLSIEILCINADPGSDRPAKARWQSQIGTDKDLCATIGSQYDGAFRIAAKVFQDGFVSAIRRSAMGEQKTYLCIWFPFNQQVGRFVEAACLGSASPKMPVACLRFNRDDGFSVALGDDPAKRERLYFSDNQRCTAVAVIACCDGVRAKSRDCENAQQQLDERLPVTKGAASVAGGVRGADRHRKAPVA</sequence>
<name>G2D9F0_9GAMM</name>
<keyword evidence="2" id="KW-1185">Reference proteome</keyword>
<evidence type="ECO:0000313" key="1">
    <source>
        <dbReference type="EMBL" id="EGV52734.1"/>
    </source>
</evidence>
<organism evidence="1 2">
    <name type="scientific">endosymbiont of Riftia pachyptila</name>
    <name type="common">vent Ph05</name>
    <dbReference type="NCBI Taxonomy" id="1048808"/>
    <lineage>
        <taxon>Bacteria</taxon>
        <taxon>Pseudomonadati</taxon>
        <taxon>Pseudomonadota</taxon>
        <taxon>Gammaproteobacteria</taxon>
        <taxon>sulfur-oxidizing symbionts</taxon>
    </lineage>
</organism>
<protein>
    <submittedName>
        <fullName evidence="1">Uncharacterized protein</fullName>
    </submittedName>
</protein>
<dbReference type="Proteomes" id="UP000004491">
    <property type="component" value="Unassembled WGS sequence"/>
</dbReference>
<reference evidence="1" key="1">
    <citation type="journal article" date="2011" name="ISME J.">
        <title>The endosymbionts of the deep-sea tubeworms Riftia pachyptila and Tevnia jerichonana share an identical physiology as revealed by proteogenomic analyses.</title>
        <authorList>
            <person name="Gardebrecht A."/>
            <person name="Markert S."/>
            <person name="Felbeck H."/>
            <person name="Thuermer A."/>
            <person name="Albrecht D."/>
            <person name="Wollherr A."/>
            <person name="Kabisch J."/>
            <person name="Lehmann R."/>
            <person name="Daniel R."/>
            <person name="Liesegang H."/>
            <person name="Hecker M."/>
            <person name="Sievert S.M."/>
            <person name="Schweder T."/>
        </authorList>
    </citation>
    <scope>NUCLEOTIDE SEQUENCE [LARGE SCALE GENOMIC DNA]</scope>
</reference>
<evidence type="ECO:0000313" key="2">
    <source>
        <dbReference type="Proteomes" id="UP000004491"/>
    </source>
</evidence>
<dbReference type="AlphaFoldDB" id="G2D9F0"/>
<dbReference type="EMBL" id="AFOC01000003">
    <property type="protein sequence ID" value="EGV52734.1"/>
    <property type="molecule type" value="Genomic_DNA"/>
</dbReference>
<accession>G2D9F0</accession>
<proteinExistence type="predicted"/>
<comment type="caution">
    <text evidence="1">The sequence shown here is derived from an EMBL/GenBank/DDBJ whole genome shotgun (WGS) entry which is preliminary data.</text>
</comment>
<gene>
    <name evidence="1" type="ORF">Rifp1Sym_ac00210</name>
</gene>